<organism evidence="3 5">
    <name type="scientific">Cucurbita moschata</name>
    <name type="common">Winter crookneck squash</name>
    <name type="synonym">Cucurbita pepo var. moschata</name>
    <dbReference type="NCBI Taxonomy" id="3662"/>
    <lineage>
        <taxon>Eukaryota</taxon>
        <taxon>Viridiplantae</taxon>
        <taxon>Streptophyta</taxon>
        <taxon>Embryophyta</taxon>
        <taxon>Tracheophyta</taxon>
        <taxon>Spermatophyta</taxon>
        <taxon>Magnoliopsida</taxon>
        <taxon>eudicotyledons</taxon>
        <taxon>Gunneridae</taxon>
        <taxon>Pentapetalae</taxon>
        <taxon>rosids</taxon>
        <taxon>fabids</taxon>
        <taxon>Cucurbitales</taxon>
        <taxon>Cucurbitaceae</taxon>
        <taxon>Cucurbiteae</taxon>
        <taxon>Cucurbita</taxon>
    </lineage>
</organism>
<accession>A0A6J1E4E5</accession>
<protein>
    <submittedName>
        <fullName evidence="4 5">Uncharacterized protein LOC111429823</fullName>
    </submittedName>
</protein>
<keyword evidence="3" id="KW-1185">Reference proteome</keyword>
<feature type="region of interest" description="Disordered" evidence="2">
    <location>
        <begin position="186"/>
        <end position="226"/>
    </location>
</feature>
<dbReference type="InterPro" id="IPR005061">
    <property type="entry name" value="Ist1"/>
</dbReference>
<evidence type="ECO:0000313" key="6">
    <source>
        <dbReference type="RefSeq" id="XP_022921631.1"/>
    </source>
</evidence>
<proteinExistence type="inferred from homology"/>
<feature type="compositionally biased region" description="Basic and acidic residues" evidence="2">
    <location>
        <begin position="281"/>
        <end position="292"/>
    </location>
</feature>
<name>A0A6J1E4E5_CUCMO</name>
<dbReference type="GeneID" id="111429823"/>
<dbReference type="FunFam" id="1.20.1260.60:FF:000002">
    <property type="entry name" value="Vacuolar protein sorting-associated protein IST1"/>
    <property type="match status" value="1"/>
</dbReference>
<dbReference type="KEGG" id="cmos:111429823"/>
<dbReference type="AlphaFoldDB" id="A0A6J1E4E5"/>
<dbReference type="RefSeq" id="XP_022921623.1">
    <property type="nucleotide sequence ID" value="XM_023065855.1"/>
</dbReference>
<dbReference type="Gene3D" id="1.20.1260.60">
    <property type="entry name" value="Vacuolar protein sorting-associated protein Ist1"/>
    <property type="match status" value="1"/>
</dbReference>
<dbReference type="GO" id="GO:0015031">
    <property type="term" value="P:protein transport"/>
    <property type="evidence" value="ECO:0007669"/>
    <property type="project" value="InterPro"/>
</dbReference>
<evidence type="ECO:0000313" key="4">
    <source>
        <dbReference type="RefSeq" id="XP_022921615.1"/>
    </source>
</evidence>
<evidence type="ECO:0000313" key="5">
    <source>
        <dbReference type="RefSeq" id="XP_022921623.1"/>
    </source>
</evidence>
<sequence>MGRTLDALLGRNFRASKFRPLLNLTLSRLAILTNQRRLRRSQAQSDVLQLLQLHHQQRALLRVEQVIKDQNALDAYVLIEGYLNLLIERASLLEQERECPEELKEALAGLLFAASRCGDFPELHEIKSALTSRFGKEFTARAVELRNNCGVNHLLMQKLSTRHPNLESRMDLLKTIASENGITLQLDETPLSNEARNSRQNQPETDGGVGENLKFSTEVPSGSKQKYKDVADAAQAAFESAAQAAAAARAAMELSRPESQDPDGPSSPGPGSATTSYHKQVQKESDVEAKPKLEIEYEYGREEEGSKVTPKPEVKNSMCGCSSNRELFVKENREMDEQRATNIEIGEEMEANLEKAEITEKPSFGLNLEKKPILVRTGRVRGY</sequence>
<reference evidence="4 5" key="1">
    <citation type="submission" date="2025-04" db="UniProtKB">
        <authorList>
            <consortium name="RefSeq"/>
        </authorList>
    </citation>
    <scope>IDENTIFICATION</scope>
    <source>
        <tissue evidence="4 5">Young leaves</tissue>
    </source>
</reference>
<dbReference type="Pfam" id="PF03398">
    <property type="entry name" value="Ist1"/>
    <property type="match status" value="1"/>
</dbReference>
<feature type="region of interest" description="Disordered" evidence="2">
    <location>
        <begin position="249"/>
        <end position="292"/>
    </location>
</feature>
<feature type="compositionally biased region" description="Polar residues" evidence="2">
    <location>
        <begin position="190"/>
        <end position="204"/>
    </location>
</feature>
<comment type="similarity">
    <text evidence="1">Belongs to the IST1 family.</text>
</comment>
<dbReference type="RefSeq" id="XP_022921615.1">
    <property type="nucleotide sequence ID" value="XM_023065847.1"/>
</dbReference>
<evidence type="ECO:0000313" key="3">
    <source>
        <dbReference type="Proteomes" id="UP000504609"/>
    </source>
</evidence>
<dbReference type="RefSeq" id="XP_022921631.1">
    <property type="nucleotide sequence ID" value="XM_023065863.1"/>
</dbReference>
<dbReference type="PANTHER" id="PTHR12161">
    <property type="entry name" value="IST1 FAMILY MEMBER"/>
    <property type="match status" value="1"/>
</dbReference>
<evidence type="ECO:0000256" key="2">
    <source>
        <dbReference type="SAM" id="MobiDB-lite"/>
    </source>
</evidence>
<evidence type="ECO:0000256" key="1">
    <source>
        <dbReference type="ARBA" id="ARBA00005536"/>
    </source>
</evidence>
<gene>
    <name evidence="4 5 6" type="primary">LOC111429823</name>
</gene>
<feature type="compositionally biased region" description="Polar residues" evidence="2">
    <location>
        <begin position="214"/>
        <end position="224"/>
    </location>
</feature>
<dbReference type="Proteomes" id="UP000504609">
    <property type="component" value="Unplaced"/>
</dbReference>
<dbReference type="PANTHER" id="PTHR12161:SF16">
    <property type="entry name" value="REGULATOR OF VPS4 ACTIVITY IN THE MVB PATHWAY PROTEIN"/>
    <property type="match status" value="1"/>
</dbReference>
<dbReference type="InterPro" id="IPR042277">
    <property type="entry name" value="IST1-like"/>
</dbReference>